<feature type="region of interest" description="Disordered" evidence="1">
    <location>
        <begin position="1"/>
        <end position="72"/>
    </location>
</feature>
<feature type="compositionally biased region" description="Basic and acidic residues" evidence="1">
    <location>
        <begin position="1"/>
        <end position="14"/>
    </location>
</feature>
<protein>
    <submittedName>
        <fullName evidence="2">Uncharacterized protein</fullName>
    </submittedName>
</protein>
<feature type="compositionally biased region" description="Polar residues" evidence="1">
    <location>
        <begin position="63"/>
        <end position="72"/>
    </location>
</feature>
<reference evidence="2 3" key="1">
    <citation type="submission" date="2017-06" db="EMBL/GenBank/DDBJ databases">
        <title>Description of Rhodopirellula bahusiensis sp. nov.</title>
        <authorList>
            <person name="Kizina J."/>
            <person name="Harder J."/>
        </authorList>
    </citation>
    <scope>NUCLEOTIDE SEQUENCE [LARGE SCALE GENOMIC DNA]</scope>
    <source>
        <strain evidence="2 3">SWK21</strain>
    </source>
</reference>
<evidence type="ECO:0000313" key="2">
    <source>
        <dbReference type="EMBL" id="PHQ32926.1"/>
    </source>
</evidence>
<evidence type="ECO:0000313" key="3">
    <source>
        <dbReference type="Proteomes" id="UP000225740"/>
    </source>
</evidence>
<gene>
    <name evidence="2" type="ORF">CEE69_23380</name>
</gene>
<dbReference type="RefSeq" id="WP_099263049.1">
    <property type="nucleotide sequence ID" value="NZ_NIZW01000021.1"/>
</dbReference>
<keyword evidence="3" id="KW-1185">Reference proteome</keyword>
<dbReference type="GeneID" id="90610898"/>
<comment type="caution">
    <text evidence="2">The sequence shown here is derived from an EMBL/GenBank/DDBJ whole genome shotgun (WGS) entry which is preliminary data.</text>
</comment>
<dbReference type="Proteomes" id="UP000225740">
    <property type="component" value="Unassembled WGS sequence"/>
</dbReference>
<dbReference type="AlphaFoldDB" id="A0A2G1W1M3"/>
<organism evidence="2 3">
    <name type="scientific">Rhodopirellula bahusiensis</name>
    <dbReference type="NCBI Taxonomy" id="2014065"/>
    <lineage>
        <taxon>Bacteria</taxon>
        <taxon>Pseudomonadati</taxon>
        <taxon>Planctomycetota</taxon>
        <taxon>Planctomycetia</taxon>
        <taxon>Pirellulales</taxon>
        <taxon>Pirellulaceae</taxon>
        <taxon>Rhodopirellula</taxon>
    </lineage>
</organism>
<sequence length="72" mass="7995">MNSERRKQVRERLGVLEPLSASHSSCGQPGLTPKRLAEWNPTSPRDPLGNEDFDRSAHELNNPIVSAVSSDR</sequence>
<dbReference type="EMBL" id="NIZW01000021">
    <property type="protein sequence ID" value="PHQ32926.1"/>
    <property type="molecule type" value="Genomic_DNA"/>
</dbReference>
<name>A0A2G1W1M3_9BACT</name>
<accession>A0A2G1W1M3</accession>
<evidence type="ECO:0000256" key="1">
    <source>
        <dbReference type="SAM" id="MobiDB-lite"/>
    </source>
</evidence>
<proteinExistence type="predicted"/>